<dbReference type="AlphaFoldDB" id="A0AAV7K951"/>
<organism evidence="1 2">
    <name type="scientific">Oopsacas minuta</name>
    <dbReference type="NCBI Taxonomy" id="111878"/>
    <lineage>
        <taxon>Eukaryota</taxon>
        <taxon>Metazoa</taxon>
        <taxon>Porifera</taxon>
        <taxon>Hexactinellida</taxon>
        <taxon>Hexasterophora</taxon>
        <taxon>Lyssacinosida</taxon>
        <taxon>Leucopsacidae</taxon>
        <taxon>Oopsacas</taxon>
    </lineage>
</organism>
<sequence length="521" mass="60834">MASYENFTNEIGKGAIISAYTNVLIDIYYCIQLFNDLEIERTLTEKLFDYFAGERNLIEMENLPRNLEILKKEVETGLQLYMRLSCKMNILNGNPNFQRFKQLSIRNSDKTTPRWGIQQELGSHFDELLAIVADIKVLEKIQDKDGSIIKSYHDRKMLFNTARILYQTLNQELILTVLKKNHALISELILRVEDGIHSANNPQDYNPPELFSDYVYSQRENSPENTERIYSIYNTDPHLHTDDNNSPNMTEEKMEQLGEIKQTDCSHNSNNGVIGDNFDDVTTFYEKLLTKVEINLVELNENKNSERGWWSTWTEESVNYDRIKYSFNKLKGEIQSGIKLYEKISAVTKDISSKQGDFDKKLKNKESQEYHTSRVNFYLENFISFFDSDQEKLTKTFSELKFKVEQENQPTSEVAKCDESKLNYFLSLVSFVPGWYCNESYPLPDSKEKPKLQEKTFSYELLKNKVLDKLQSHHWTISQIFENMKIHQQDLDIFLQKHQTTQVVGPNFDPGVLEEAAGIKD</sequence>
<name>A0AAV7K951_9METZ</name>
<gene>
    <name evidence="1" type="ORF">LOD99_355</name>
</gene>
<proteinExistence type="predicted"/>
<protein>
    <submittedName>
        <fullName evidence="1">Uncharacterized protein</fullName>
    </submittedName>
</protein>
<evidence type="ECO:0000313" key="2">
    <source>
        <dbReference type="Proteomes" id="UP001165289"/>
    </source>
</evidence>
<evidence type="ECO:0000313" key="1">
    <source>
        <dbReference type="EMBL" id="KAI6657612.1"/>
    </source>
</evidence>
<keyword evidence="2" id="KW-1185">Reference proteome</keyword>
<reference evidence="1 2" key="1">
    <citation type="journal article" date="2023" name="BMC Biol.">
        <title>The compact genome of the sponge Oopsacas minuta (Hexactinellida) is lacking key metazoan core genes.</title>
        <authorList>
            <person name="Santini S."/>
            <person name="Schenkelaars Q."/>
            <person name="Jourda C."/>
            <person name="Duchesne M."/>
            <person name="Belahbib H."/>
            <person name="Rocher C."/>
            <person name="Selva M."/>
            <person name="Riesgo A."/>
            <person name="Vervoort M."/>
            <person name="Leys S.P."/>
            <person name="Kodjabachian L."/>
            <person name="Le Bivic A."/>
            <person name="Borchiellini C."/>
            <person name="Claverie J.M."/>
            <person name="Renard E."/>
        </authorList>
    </citation>
    <scope>NUCLEOTIDE SEQUENCE [LARGE SCALE GENOMIC DNA]</scope>
    <source>
        <strain evidence="1">SPO-2</strain>
    </source>
</reference>
<comment type="caution">
    <text evidence="1">The sequence shown here is derived from an EMBL/GenBank/DDBJ whole genome shotgun (WGS) entry which is preliminary data.</text>
</comment>
<dbReference type="Proteomes" id="UP001165289">
    <property type="component" value="Unassembled WGS sequence"/>
</dbReference>
<dbReference type="EMBL" id="JAKMXF010000111">
    <property type="protein sequence ID" value="KAI6657612.1"/>
    <property type="molecule type" value="Genomic_DNA"/>
</dbReference>
<accession>A0AAV7K951</accession>